<evidence type="ECO:0000256" key="1">
    <source>
        <dbReference type="SAM" id="MobiDB-lite"/>
    </source>
</evidence>
<dbReference type="OrthoDB" id="1104553at2759"/>
<organism evidence="2 3">
    <name type="scientific">Eutrema salsugineum</name>
    <name type="common">Saltwater cress</name>
    <name type="synonym">Sisymbrium salsugineum</name>
    <dbReference type="NCBI Taxonomy" id="72664"/>
    <lineage>
        <taxon>Eukaryota</taxon>
        <taxon>Viridiplantae</taxon>
        <taxon>Streptophyta</taxon>
        <taxon>Embryophyta</taxon>
        <taxon>Tracheophyta</taxon>
        <taxon>Spermatophyta</taxon>
        <taxon>Magnoliopsida</taxon>
        <taxon>eudicotyledons</taxon>
        <taxon>Gunneridae</taxon>
        <taxon>Pentapetalae</taxon>
        <taxon>rosids</taxon>
        <taxon>malvids</taxon>
        <taxon>Brassicales</taxon>
        <taxon>Brassicaceae</taxon>
        <taxon>Eutremeae</taxon>
        <taxon>Eutrema</taxon>
    </lineage>
</organism>
<sequence>MENDYRVNIASLEMDRDAEASVESQSESTLSNSLESGLTIESFRGDADSKLDECAGWTNERHNSYLDYLENSFVRQLYSLLGEETHRLSTPRDVQSNSLKSTDQFTVVQNGCLQKVNFGKKRPYLETSSEFNFQENSSDKAFIGTSMRNSLGHKYPAQSAAEASGQNFREEEEKEEKGCTSEVSRKRQKEANYDDSSLNDQVVP</sequence>
<proteinExistence type="predicted"/>
<dbReference type="OMA" id="GAKKMDE"/>
<protein>
    <submittedName>
        <fullName evidence="2">Uncharacterized protein</fullName>
    </submittedName>
</protein>
<dbReference type="EMBL" id="KI517384">
    <property type="protein sequence ID" value="ESQ53743.1"/>
    <property type="molecule type" value="Genomic_DNA"/>
</dbReference>
<dbReference type="Gramene" id="ESQ53743">
    <property type="protein sequence ID" value="ESQ53743"/>
    <property type="gene ID" value="EUTSA_v10026267mg"/>
</dbReference>
<evidence type="ECO:0000313" key="3">
    <source>
        <dbReference type="Proteomes" id="UP000030689"/>
    </source>
</evidence>
<feature type="region of interest" description="Disordered" evidence="1">
    <location>
        <begin position="155"/>
        <end position="204"/>
    </location>
</feature>
<evidence type="ECO:0000313" key="2">
    <source>
        <dbReference type="EMBL" id="ESQ53743.1"/>
    </source>
</evidence>
<accession>V4MLU6</accession>
<dbReference type="PANTHER" id="PTHR33676:SF17">
    <property type="entry name" value="COLD-REGULATED PROTEIN 28"/>
    <property type="match status" value="1"/>
</dbReference>
<dbReference type="STRING" id="72664.V4MLU6"/>
<name>V4MLU6_EUTSA</name>
<dbReference type="InterPro" id="IPR044678">
    <property type="entry name" value="COR27/28"/>
</dbReference>
<reference evidence="2 3" key="1">
    <citation type="journal article" date="2013" name="Front. Plant Sci.">
        <title>The Reference Genome of the Halophytic Plant Eutrema salsugineum.</title>
        <authorList>
            <person name="Yang R."/>
            <person name="Jarvis D.E."/>
            <person name="Chen H."/>
            <person name="Beilstein M.A."/>
            <person name="Grimwood J."/>
            <person name="Jenkins J."/>
            <person name="Shu S."/>
            <person name="Prochnik S."/>
            <person name="Xin M."/>
            <person name="Ma C."/>
            <person name="Schmutz J."/>
            <person name="Wing R.A."/>
            <person name="Mitchell-Olds T."/>
            <person name="Schumaker K.S."/>
            <person name="Wang X."/>
        </authorList>
    </citation>
    <scope>NUCLEOTIDE SEQUENCE [LARGE SCALE GENOMIC DNA]</scope>
</reference>
<dbReference type="Proteomes" id="UP000030689">
    <property type="component" value="Unassembled WGS sequence"/>
</dbReference>
<dbReference type="GO" id="GO:0009409">
    <property type="term" value="P:response to cold"/>
    <property type="evidence" value="ECO:0007669"/>
    <property type="project" value="InterPro"/>
</dbReference>
<keyword evidence="3" id="KW-1185">Reference proteome</keyword>
<dbReference type="AlphaFoldDB" id="V4MLU6"/>
<feature type="compositionally biased region" description="Polar residues" evidence="1">
    <location>
        <begin position="194"/>
        <end position="204"/>
    </location>
</feature>
<dbReference type="GO" id="GO:0042752">
    <property type="term" value="P:regulation of circadian rhythm"/>
    <property type="evidence" value="ECO:0007669"/>
    <property type="project" value="InterPro"/>
</dbReference>
<feature type="compositionally biased region" description="Basic and acidic residues" evidence="1">
    <location>
        <begin position="168"/>
        <end position="192"/>
    </location>
</feature>
<dbReference type="PANTHER" id="PTHR33676">
    <property type="entry name" value="COLD REGULATED PROTEIN 27"/>
    <property type="match status" value="1"/>
</dbReference>
<dbReference type="eggNOG" id="ENOG502SYGA">
    <property type="taxonomic scope" value="Eukaryota"/>
</dbReference>
<gene>
    <name evidence="2" type="ORF">EUTSA_v10026267mg</name>
</gene>